<feature type="compositionally biased region" description="Low complexity" evidence="2">
    <location>
        <begin position="197"/>
        <end position="218"/>
    </location>
</feature>
<keyword evidence="3" id="KW-0812">Transmembrane</keyword>
<evidence type="ECO:0000259" key="5">
    <source>
        <dbReference type="Pfam" id="PF13399"/>
    </source>
</evidence>
<feature type="compositionally biased region" description="Pro residues" evidence="2">
    <location>
        <begin position="247"/>
        <end position="257"/>
    </location>
</feature>
<dbReference type="Pfam" id="PF03816">
    <property type="entry name" value="LytR_cpsA_psr"/>
    <property type="match status" value="1"/>
</dbReference>
<evidence type="ECO:0008006" key="8">
    <source>
        <dbReference type="Google" id="ProtNLM"/>
    </source>
</evidence>
<dbReference type="RefSeq" id="WP_014135721.1">
    <property type="nucleotide sequence ID" value="NC_016109.1"/>
</dbReference>
<dbReference type="KEGG" id="ksk:KSE_25940"/>
<feature type="compositionally biased region" description="Low complexity" evidence="2">
    <location>
        <begin position="148"/>
        <end position="166"/>
    </location>
</feature>
<reference evidence="6 7" key="1">
    <citation type="journal article" date="2010" name="DNA Res.">
        <title>Genome sequence of Kitasatospora setae NBRC 14216T: an evolutionary snapshot of the family Streptomycetaceae.</title>
        <authorList>
            <person name="Ichikawa N."/>
            <person name="Oguchi A."/>
            <person name="Ikeda H."/>
            <person name="Ishikawa J."/>
            <person name="Kitani S."/>
            <person name="Watanabe Y."/>
            <person name="Nakamura S."/>
            <person name="Katano Y."/>
            <person name="Kishi E."/>
            <person name="Sasagawa M."/>
            <person name="Ankai A."/>
            <person name="Fukui S."/>
            <person name="Hashimoto Y."/>
            <person name="Kamata S."/>
            <person name="Otoguro M."/>
            <person name="Tanikawa S."/>
            <person name="Nihira T."/>
            <person name="Horinouchi S."/>
            <person name="Ohnishi Y."/>
            <person name="Hayakawa M."/>
            <person name="Kuzuyama T."/>
            <person name="Arisawa A."/>
            <person name="Nomoto F."/>
            <person name="Miura H."/>
            <person name="Takahashi Y."/>
            <person name="Fujita N."/>
        </authorList>
    </citation>
    <scope>NUCLEOTIDE SEQUENCE [LARGE SCALE GENOMIC DNA]</scope>
    <source>
        <strain evidence="7">ATCC 33774 / DSM 43861 / JCM 3304 / KCC A-0304 / NBRC 14216 / KM-6054</strain>
    </source>
</reference>
<evidence type="ECO:0000313" key="7">
    <source>
        <dbReference type="Proteomes" id="UP000007076"/>
    </source>
</evidence>
<dbReference type="Proteomes" id="UP000007076">
    <property type="component" value="Chromosome"/>
</dbReference>
<feature type="compositionally biased region" description="Polar residues" evidence="2">
    <location>
        <begin position="1"/>
        <end position="12"/>
    </location>
</feature>
<dbReference type="Gene3D" id="3.40.630.190">
    <property type="entry name" value="LCP protein"/>
    <property type="match status" value="1"/>
</dbReference>
<name>E4NB26_KITSK</name>
<dbReference type="AlphaFoldDB" id="E4NB26"/>
<gene>
    <name evidence="6" type="ordered locus">KSE_25940</name>
</gene>
<keyword evidence="3" id="KW-0472">Membrane</keyword>
<keyword evidence="7" id="KW-1185">Reference proteome</keyword>
<proteinExistence type="inferred from homology"/>
<accession>E4NB26</accession>
<dbReference type="PATRIC" id="fig|452652.3.peg.2599"/>
<dbReference type="STRING" id="452652.KSE_25940"/>
<evidence type="ECO:0000256" key="1">
    <source>
        <dbReference type="ARBA" id="ARBA00006068"/>
    </source>
</evidence>
<dbReference type="InterPro" id="IPR027381">
    <property type="entry name" value="LytR/CpsA/Psr_C"/>
</dbReference>
<dbReference type="Pfam" id="PF13399">
    <property type="entry name" value="LytR_C"/>
    <property type="match status" value="1"/>
</dbReference>
<dbReference type="PANTHER" id="PTHR33392">
    <property type="entry name" value="POLYISOPRENYL-TEICHOIC ACID--PEPTIDOGLYCAN TEICHOIC ACID TRANSFERASE TAGU"/>
    <property type="match status" value="1"/>
</dbReference>
<evidence type="ECO:0000256" key="2">
    <source>
        <dbReference type="SAM" id="MobiDB-lite"/>
    </source>
</evidence>
<feature type="compositionally biased region" description="Low complexity" evidence="2">
    <location>
        <begin position="68"/>
        <end position="80"/>
    </location>
</feature>
<feature type="transmembrane region" description="Helical" evidence="3">
    <location>
        <begin position="330"/>
        <end position="350"/>
    </location>
</feature>
<dbReference type="eggNOG" id="COG1316">
    <property type="taxonomic scope" value="Bacteria"/>
</dbReference>
<dbReference type="PANTHER" id="PTHR33392:SF6">
    <property type="entry name" value="POLYISOPRENYL-TEICHOIC ACID--PEPTIDOGLYCAN TEICHOIC ACID TRANSFERASE TAGU"/>
    <property type="match status" value="1"/>
</dbReference>
<feature type="region of interest" description="Disordered" evidence="2">
    <location>
        <begin position="1"/>
        <end position="272"/>
    </location>
</feature>
<evidence type="ECO:0000313" key="6">
    <source>
        <dbReference type="EMBL" id="BAJ28407.1"/>
    </source>
</evidence>
<organism evidence="6 7">
    <name type="scientific">Kitasatospora setae (strain ATCC 33774 / DSM 43861 / JCM 3304 / KCC A-0304 / NBRC 14216 / KM-6054)</name>
    <name type="common">Streptomyces setae</name>
    <dbReference type="NCBI Taxonomy" id="452652"/>
    <lineage>
        <taxon>Bacteria</taxon>
        <taxon>Bacillati</taxon>
        <taxon>Actinomycetota</taxon>
        <taxon>Actinomycetes</taxon>
        <taxon>Kitasatosporales</taxon>
        <taxon>Streptomycetaceae</taxon>
        <taxon>Kitasatospora</taxon>
    </lineage>
</organism>
<evidence type="ECO:0000259" key="4">
    <source>
        <dbReference type="Pfam" id="PF03816"/>
    </source>
</evidence>
<dbReference type="InterPro" id="IPR004474">
    <property type="entry name" value="LytR_CpsA_psr"/>
</dbReference>
<feature type="domain" description="Cell envelope-related transcriptional attenuator" evidence="4">
    <location>
        <begin position="415"/>
        <end position="526"/>
    </location>
</feature>
<dbReference type="InterPro" id="IPR050922">
    <property type="entry name" value="LytR/CpsA/Psr_CW_biosynth"/>
</dbReference>
<feature type="domain" description="LytR/CpsA/Psr regulator C-terminal" evidence="5">
    <location>
        <begin position="609"/>
        <end position="696"/>
    </location>
</feature>
<feature type="compositionally biased region" description="Low complexity" evidence="2">
    <location>
        <begin position="225"/>
        <end position="246"/>
    </location>
</feature>
<protein>
    <recommendedName>
        <fullName evidence="8">LytR/CpsA/Psr regulator C-terminal domain-containing protein</fullName>
    </recommendedName>
</protein>
<comment type="similarity">
    <text evidence="1">Belongs to the LytR/CpsA/Psr (LCP) family.</text>
</comment>
<sequence>MTGTSDDQNWFGQQQPPQPRRPHPQPEQPQPDYYAQQQPGYEGYEQQPQARQQGYEQQQGYGQGGGQYDQYDQYGAQYRQPGAGADTGTGAYPQDPYGGGQQGGYQAQGFEQRGYEASGYEASGYQQGGYGQSGYEQAGYEQGGYEQGGYESQGFEQRGHQGQFGEQQGGGEAYGQQSYDPYYGQQSSARGPYQETAASAAPAQAPVQAPVAPVDPVGAAGGVGAAPAGPAAGVVPPRARSRASAPVPAPVPTPTPVAAPAEEPSELVGGRSAAAAARAKAKGGESYTTGEFSFVDEQTEESEDAIDWLKFAESRSEVRAERRRRLRNRLVSLLVAVAVLAAGGVGYLWWAGKFGGGDDATKAVGGRYVNVVHLRDPQGKVTTALLVDDEGGRKATVLLLPDTLQLPSNGDSVTTTVGKSLDEVGASATREGLTSVLGAKVAGTWRLDTPYLLLLVSQLGGVRVDTNAEVREDNKADGKVLAPAGKDVLLNGHAAVAYATLQAPGEKRDAQLARFGQVMSAVINTMPVTMADATDDVRRMNSVADPSLPENALAGVLVNLAKQAKAGHLSTAVLTTKADGTLDDATAGKQVKEILGGALGSVKGTGGSTRVTVVNASGSDTSGAAAKVAVINSGMDPLPSSAKAPEQAVSEIRYTDDAKQPAALTLATSMGLPDSVVKKITDAQNADLVLVIGKDYQPPSQKTQ</sequence>
<dbReference type="HOGENOM" id="CLU_450485_0_0_11"/>
<feature type="compositionally biased region" description="Low complexity" evidence="2">
    <location>
        <begin position="30"/>
        <end position="60"/>
    </location>
</feature>
<evidence type="ECO:0000256" key="3">
    <source>
        <dbReference type="SAM" id="Phobius"/>
    </source>
</evidence>
<dbReference type="EMBL" id="AP010968">
    <property type="protein sequence ID" value="BAJ28407.1"/>
    <property type="molecule type" value="Genomic_DNA"/>
</dbReference>
<keyword evidence="3" id="KW-1133">Transmembrane helix</keyword>